<dbReference type="GO" id="GO:0016491">
    <property type="term" value="F:oxidoreductase activity"/>
    <property type="evidence" value="ECO:0007669"/>
    <property type="project" value="InterPro"/>
</dbReference>
<gene>
    <name evidence="4" type="ORF">BCR26_12025</name>
</gene>
<keyword evidence="2" id="KW-0288">FMN</keyword>
<comment type="caution">
    <text evidence="4">The sequence shown here is derived from an EMBL/GenBank/DDBJ whole genome shotgun (WGS) entry which is preliminary data.</text>
</comment>
<keyword evidence="1" id="KW-0285">Flavoprotein</keyword>
<evidence type="ECO:0000313" key="4">
    <source>
        <dbReference type="EMBL" id="OEH82762.1"/>
    </source>
</evidence>
<dbReference type="RefSeq" id="WP_069698293.1">
    <property type="nucleotide sequence ID" value="NZ_JAGGMA010000023.1"/>
</dbReference>
<dbReference type="STRING" id="762845.BCR26_12025"/>
<dbReference type="SUPFAM" id="SSF52218">
    <property type="entry name" value="Flavoproteins"/>
    <property type="match status" value="1"/>
</dbReference>
<evidence type="ECO:0000256" key="1">
    <source>
        <dbReference type="ARBA" id="ARBA00022630"/>
    </source>
</evidence>
<dbReference type="Gene3D" id="3.40.50.360">
    <property type="match status" value="1"/>
</dbReference>
<evidence type="ECO:0000259" key="3">
    <source>
        <dbReference type="Pfam" id="PF03358"/>
    </source>
</evidence>
<dbReference type="InterPro" id="IPR029039">
    <property type="entry name" value="Flavoprotein-like_sf"/>
</dbReference>
<dbReference type="PANTHER" id="PTHR43278:SF4">
    <property type="entry name" value="NAD(P)H-DEPENDENT FMN-CONTAINING OXIDOREDUCTASE YWQN-RELATED"/>
    <property type="match status" value="1"/>
</dbReference>
<dbReference type="PANTHER" id="PTHR43278">
    <property type="entry name" value="NAD(P)H-DEPENDENT FMN-CONTAINING OXIDOREDUCTASE YWQN-RELATED"/>
    <property type="match status" value="1"/>
</dbReference>
<keyword evidence="5" id="KW-1185">Reference proteome</keyword>
<dbReference type="EMBL" id="MIEK01000016">
    <property type="protein sequence ID" value="OEH82762.1"/>
    <property type="molecule type" value="Genomic_DNA"/>
</dbReference>
<accession>A0A1E5KY07</accession>
<dbReference type="OrthoDB" id="9790975at2"/>
<dbReference type="InterPro" id="IPR051796">
    <property type="entry name" value="ISF_SsuE-like"/>
</dbReference>
<evidence type="ECO:0000313" key="5">
    <source>
        <dbReference type="Proteomes" id="UP000095256"/>
    </source>
</evidence>
<proteinExistence type="predicted"/>
<protein>
    <submittedName>
        <fullName evidence="4">NADPH-dependent fmn reductase</fullName>
    </submittedName>
</protein>
<dbReference type="Proteomes" id="UP000095256">
    <property type="component" value="Unassembled WGS sequence"/>
</dbReference>
<reference evidence="4 5" key="1">
    <citation type="submission" date="2016-09" db="EMBL/GenBank/DDBJ databases">
        <authorList>
            <person name="Capua I."/>
            <person name="De Benedictis P."/>
            <person name="Joannis T."/>
            <person name="Lombin L.H."/>
            <person name="Cattoli G."/>
        </authorList>
    </citation>
    <scope>NUCLEOTIDE SEQUENCE [LARGE SCALE GENOMIC DNA]</scope>
    <source>
        <strain evidence="4 5">LMG 25899</strain>
    </source>
</reference>
<evidence type="ECO:0000256" key="2">
    <source>
        <dbReference type="ARBA" id="ARBA00022643"/>
    </source>
</evidence>
<sequence length="247" mass="28434">MKKIVALMGSRSKAGNTLKFTKRILNDLSQSEFIIEYLFPQDFKIRPCIGCQQCFIRTRCVQKDDLSLLQEKILSADLFVIASPVYLHYMTADLKLILEKSSWWAHTLRLQGMPVVILSTCGTNGHHTVINALSQIMNFMGGNVIAKSNAAQFPDQINNERWLKEVASEITHRIIKYTDKHPQSNKYLEQVFCDAKWAIKKQEEAFRHVESEKGELDYWKQTGMIEFDSFGEYLVAIQKNQEIGYSS</sequence>
<feature type="domain" description="NADPH-dependent FMN reductase-like" evidence="3">
    <location>
        <begin position="3"/>
        <end position="147"/>
    </location>
</feature>
<dbReference type="Pfam" id="PF03358">
    <property type="entry name" value="FMN_red"/>
    <property type="match status" value="1"/>
</dbReference>
<organism evidence="4 5">
    <name type="scientific">Enterococcus rivorum</name>
    <dbReference type="NCBI Taxonomy" id="762845"/>
    <lineage>
        <taxon>Bacteria</taxon>
        <taxon>Bacillati</taxon>
        <taxon>Bacillota</taxon>
        <taxon>Bacilli</taxon>
        <taxon>Lactobacillales</taxon>
        <taxon>Enterococcaceae</taxon>
        <taxon>Enterococcus</taxon>
    </lineage>
</organism>
<name>A0A1E5KY07_9ENTE</name>
<dbReference type="InterPro" id="IPR005025">
    <property type="entry name" value="FMN_Rdtase-like_dom"/>
</dbReference>
<dbReference type="AlphaFoldDB" id="A0A1E5KY07"/>